<accession>A0A0A7PTJ1</accession>
<proteinExistence type="predicted"/>
<dbReference type="Proteomes" id="UP000030907">
    <property type="component" value="Chromosome"/>
</dbReference>
<dbReference type="AlphaFoldDB" id="A0A0A7PTJ1"/>
<name>A0A0A7PTJ1_9SPHN</name>
<dbReference type="EMBL" id="CP009122">
    <property type="protein sequence ID" value="AJA11412.1"/>
    <property type="molecule type" value="Genomic_DNA"/>
</dbReference>
<keyword evidence="2" id="KW-1185">Reference proteome</keyword>
<dbReference type="NCBIfam" id="NF041374">
    <property type="entry name" value="GDCCVxC"/>
    <property type="match status" value="1"/>
</dbReference>
<dbReference type="KEGG" id="sphk:SKP52_22835"/>
<reference evidence="1 2" key="1">
    <citation type="journal article" date="2015" name="Int. J. Syst. Evol. Microbiol.">
        <title>Description of Sphingopyxis fribergensis sp. nov. - a soil bacterium with the ability to degrade styrene and phenylacetic acid.</title>
        <authorList>
            <person name="Oelschlagel M."/>
            <person name="Ruckert C."/>
            <person name="Kalinowski J."/>
            <person name="Schmidt G."/>
            <person name="Schlomann M."/>
            <person name="Tischler D."/>
        </authorList>
    </citation>
    <scope>NUCLEOTIDE SEQUENCE [LARGE SCALE GENOMIC DNA]</scope>
    <source>
        <strain evidence="1 2">Kp5.2</strain>
    </source>
</reference>
<protein>
    <submittedName>
        <fullName evidence="1">Uncharacterized protein</fullName>
    </submittedName>
</protein>
<dbReference type="RefSeq" id="WP_081611194.1">
    <property type="nucleotide sequence ID" value="NZ_CP009122.1"/>
</dbReference>
<evidence type="ECO:0000313" key="2">
    <source>
        <dbReference type="Proteomes" id="UP000030907"/>
    </source>
</evidence>
<dbReference type="HOGENOM" id="CLU_178450_1_0_5"/>
<sequence>MLDPSPVLQSTLTCPLCGQIADEIMPTDACQYFYDCKGCGALLKPLPGDCCVFCSYGTVPCPPIQVDGGKGSCCG</sequence>
<evidence type="ECO:0000313" key="1">
    <source>
        <dbReference type="EMBL" id="AJA11412.1"/>
    </source>
</evidence>
<dbReference type="STRING" id="1515612.SKP52_22835"/>
<gene>
    <name evidence="1" type="ORF">SKP52_22835</name>
</gene>
<dbReference type="OrthoDB" id="332228at2"/>
<organism evidence="1 2">
    <name type="scientific">Sphingopyxis fribergensis</name>
    <dbReference type="NCBI Taxonomy" id="1515612"/>
    <lineage>
        <taxon>Bacteria</taxon>
        <taxon>Pseudomonadati</taxon>
        <taxon>Pseudomonadota</taxon>
        <taxon>Alphaproteobacteria</taxon>
        <taxon>Sphingomonadales</taxon>
        <taxon>Sphingomonadaceae</taxon>
        <taxon>Sphingopyxis</taxon>
    </lineage>
</organism>
<dbReference type="InterPro" id="IPR047677">
    <property type="entry name" value="GDCCVxC"/>
</dbReference>